<name>A0A3A4KAM2_9NOCA</name>
<dbReference type="Proteomes" id="UP000266677">
    <property type="component" value="Unassembled WGS sequence"/>
</dbReference>
<evidence type="ECO:0000256" key="1">
    <source>
        <dbReference type="ARBA" id="ARBA00005791"/>
    </source>
</evidence>
<keyword evidence="4" id="KW-1015">Disulfide bond</keyword>
<dbReference type="Gene3D" id="3.40.30.10">
    <property type="entry name" value="Glutaredoxin"/>
    <property type="match status" value="1"/>
</dbReference>
<evidence type="ECO:0000256" key="3">
    <source>
        <dbReference type="ARBA" id="ARBA00023002"/>
    </source>
</evidence>
<dbReference type="InterPro" id="IPR012336">
    <property type="entry name" value="Thioredoxin-like_fold"/>
</dbReference>
<evidence type="ECO:0000256" key="6">
    <source>
        <dbReference type="SAM" id="Phobius"/>
    </source>
</evidence>
<keyword evidence="5" id="KW-0676">Redox-active center</keyword>
<keyword evidence="9" id="KW-1185">Reference proteome</keyword>
<feature type="domain" description="Thioredoxin-like fold" evidence="7">
    <location>
        <begin position="76"/>
        <end position="237"/>
    </location>
</feature>
<sequence>MSPEVSKSNVVAATRRSDRRRNVIVQVAVAGVLIALVAGIGISLAVRKSHSNSAGPTPVVTGVSADGVAASLTDTGAIRLGKPDAKVTVRIVSDLQCPVCKSFEAANAQTLADEVANGSTAVEYNVVSFLDNASSGTRYASRAANAAFVVAAADPAKFQSWFTAMYAAQPPEGGKGLPDDRLIELAAQAGYTDPAVAQAISEDKYDGYVQRISREVAGSGITGTPTVFVNGKQVPQQSLFVGDGLRRTIDAAKQV</sequence>
<accession>A0A3A4KAM2</accession>
<dbReference type="EMBL" id="QZFU01000019">
    <property type="protein sequence ID" value="RJO75085.1"/>
    <property type="molecule type" value="Genomic_DNA"/>
</dbReference>
<gene>
    <name evidence="8" type="ORF">D5S18_17040</name>
</gene>
<feature type="transmembrane region" description="Helical" evidence="6">
    <location>
        <begin position="23"/>
        <end position="46"/>
    </location>
</feature>
<evidence type="ECO:0000256" key="4">
    <source>
        <dbReference type="ARBA" id="ARBA00023157"/>
    </source>
</evidence>
<organism evidence="8 9">
    <name type="scientific">Nocardia panacis</name>
    <dbReference type="NCBI Taxonomy" id="2340916"/>
    <lineage>
        <taxon>Bacteria</taxon>
        <taxon>Bacillati</taxon>
        <taxon>Actinomycetota</taxon>
        <taxon>Actinomycetes</taxon>
        <taxon>Mycobacteriales</taxon>
        <taxon>Nocardiaceae</taxon>
        <taxon>Nocardia</taxon>
    </lineage>
</organism>
<keyword evidence="3" id="KW-0560">Oxidoreductase</keyword>
<dbReference type="PANTHER" id="PTHR13887">
    <property type="entry name" value="GLUTATHIONE S-TRANSFERASE KAPPA"/>
    <property type="match status" value="1"/>
</dbReference>
<keyword evidence="6" id="KW-0812">Transmembrane</keyword>
<dbReference type="AlphaFoldDB" id="A0A3A4KAM2"/>
<evidence type="ECO:0000256" key="5">
    <source>
        <dbReference type="ARBA" id="ARBA00023284"/>
    </source>
</evidence>
<keyword evidence="2" id="KW-0732">Signal</keyword>
<reference evidence="8 9" key="1">
    <citation type="submission" date="2018-09" db="EMBL/GenBank/DDBJ databases">
        <title>YIM PH21274 draft genome.</title>
        <authorList>
            <person name="Miao C."/>
        </authorList>
    </citation>
    <scope>NUCLEOTIDE SEQUENCE [LARGE SCALE GENOMIC DNA]</scope>
    <source>
        <strain evidence="8 9">YIM PH 21724</strain>
    </source>
</reference>
<comment type="caution">
    <text evidence="8">The sequence shown here is derived from an EMBL/GenBank/DDBJ whole genome shotgun (WGS) entry which is preliminary data.</text>
</comment>
<proteinExistence type="inferred from homology"/>
<evidence type="ECO:0000313" key="9">
    <source>
        <dbReference type="Proteomes" id="UP000266677"/>
    </source>
</evidence>
<comment type="similarity">
    <text evidence="1">Belongs to the thioredoxin family. DsbA subfamily.</text>
</comment>
<dbReference type="PANTHER" id="PTHR13887:SF14">
    <property type="entry name" value="DISULFIDE BOND FORMATION PROTEIN D"/>
    <property type="match status" value="1"/>
</dbReference>
<evidence type="ECO:0000313" key="8">
    <source>
        <dbReference type="EMBL" id="RJO75085.1"/>
    </source>
</evidence>
<dbReference type="RefSeq" id="WP_120041959.1">
    <property type="nucleotide sequence ID" value="NZ_QZFU01000019.1"/>
</dbReference>
<dbReference type="OrthoDB" id="117402at2"/>
<dbReference type="Pfam" id="PF13462">
    <property type="entry name" value="Thioredoxin_4"/>
    <property type="match status" value="1"/>
</dbReference>
<protein>
    <submittedName>
        <fullName evidence="8">Disulfide bond formation protein DsbA</fullName>
    </submittedName>
</protein>
<dbReference type="InterPro" id="IPR036249">
    <property type="entry name" value="Thioredoxin-like_sf"/>
</dbReference>
<evidence type="ECO:0000259" key="7">
    <source>
        <dbReference type="Pfam" id="PF13462"/>
    </source>
</evidence>
<dbReference type="SUPFAM" id="SSF52833">
    <property type="entry name" value="Thioredoxin-like"/>
    <property type="match status" value="1"/>
</dbReference>
<keyword evidence="6" id="KW-0472">Membrane</keyword>
<dbReference type="GO" id="GO:0016491">
    <property type="term" value="F:oxidoreductase activity"/>
    <property type="evidence" value="ECO:0007669"/>
    <property type="project" value="UniProtKB-KW"/>
</dbReference>
<evidence type="ECO:0000256" key="2">
    <source>
        <dbReference type="ARBA" id="ARBA00022729"/>
    </source>
</evidence>
<keyword evidence="6" id="KW-1133">Transmembrane helix</keyword>